<dbReference type="AlphaFoldDB" id="A0A914W1S4"/>
<sequence length="95" mass="10204">MFSSQNTATSKAESSEISPEDAAKTISDSDGDDKGTLDKIADSVKKIASDATELVTGESTDEERVKELEKANAERIINALETAKTQHDEVNEDSN</sequence>
<dbReference type="WBParaSite" id="PSAMB.scaffold2988size20180.g19838.t1">
    <property type="protein sequence ID" value="PSAMB.scaffold2988size20180.g19838.t1"/>
    <property type="gene ID" value="PSAMB.scaffold2988size20180.g19838"/>
</dbReference>
<proteinExistence type="predicted"/>
<name>A0A914W1S4_9BILA</name>
<keyword evidence="2" id="KW-1185">Reference proteome</keyword>
<feature type="compositionally biased region" description="Polar residues" evidence="1">
    <location>
        <begin position="1"/>
        <end position="17"/>
    </location>
</feature>
<protein>
    <submittedName>
        <fullName evidence="3">Uncharacterized protein</fullName>
    </submittedName>
</protein>
<dbReference type="Proteomes" id="UP000887566">
    <property type="component" value="Unplaced"/>
</dbReference>
<evidence type="ECO:0000313" key="3">
    <source>
        <dbReference type="WBParaSite" id="PSAMB.scaffold2988size20180.g19838.t1"/>
    </source>
</evidence>
<evidence type="ECO:0000256" key="1">
    <source>
        <dbReference type="SAM" id="MobiDB-lite"/>
    </source>
</evidence>
<accession>A0A914W1S4</accession>
<evidence type="ECO:0000313" key="2">
    <source>
        <dbReference type="Proteomes" id="UP000887566"/>
    </source>
</evidence>
<feature type="region of interest" description="Disordered" evidence="1">
    <location>
        <begin position="1"/>
        <end position="37"/>
    </location>
</feature>
<reference evidence="3" key="1">
    <citation type="submission" date="2022-11" db="UniProtKB">
        <authorList>
            <consortium name="WormBaseParasite"/>
        </authorList>
    </citation>
    <scope>IDENTIFICATION</scope>
</reference>
<organism evidence="2 3">
    <name type="scientific">Plectus sambesii</name>
    <dbReference type="NCBI Taxonomy" id="2011161"/>
    <lineage>
        <taxon>Eukaryota</taxon>
        <taxon>Metazoa</taxon>
        <taxon>Ecdysozoa</taxon>
        <taxon>Nematoda</taxon>
        <taxon>Chromadorea</taxon>
        <taxon>Plectida</taxon>
        <taxon>Plectina</taxon>
        <taxon>Plectoidea</taxon>
        <taxon>Plectidae</taxon>
        <taxon>Plectus</taxon>
    </lineage>
</organism>